<accession>F7VIU8</accession>
<name>F7VIU8_9PROT</name>
<protein>
    <submittedName>
        <fullName evidence="1">Uncharacterized protein</fullName>
    </submittedName>
</protein>
<gene>
    <name evidence="1" type="ORF">ATPR_3297</name>
</gene>
<dbReference type="AlphaFoldDB" id="F7VIU8"/>
<reference evidence="1 2" key="1">
    <citation type="journal article" date="2011" name="Biochem. Biophys. Res. Commun.">
        <title>Increased number of Arginine-based salt bridges contributes to the thermotolerance of thermotolerant acetic acid bacteria, Acetobacter tropicalis SKU1100.</title>
        <authorList>
            <person name="Matsutani M."/>
            <person name="Hirakawa H."/>
            <person name="Nishikura M."/>
            <person name="Soemphol W."/>
            <person name="Ali I.A.I."/>
            <person name="Yakushi T."/>
            <person name="Matsushita K."/>
        </authorList>
    </citation>
    <scope>NUCLEOTIDE SEQUENCE [LARGE SCALE GENOMIC DNA]</scope>
    <source>
        <strain evidence="1 2">NBRC 101654</strain>
    </source>
</reference>
<evidence type="ECO:0000313" key="1">
    <source>
        <dbReference type="EMBL" id="GAA10293.1"/>
    </source>
</evidence>
<comment type="caution">
    <text evidence="1">The sequence shown here is derived from an EMBL/GenBank/DDBJ whole genome shotgun (WGS) entry which is preliminary data.</text>
</comment>
<proteinExistence type="predicted"/>
<dbReference type="EMBL" id="BABS01000211">
    <property type="protein sequence ID" value="GAA10293.1"/>
    <property type="molecule type" value="Genomic_DNA"/>
</dbReference>
<organism evidence="1 2">
    <name type="scientific">Acetobacter tropicalis NBRC 101654</name>
    <dbReference type="NCBI Taxonomy" id="749388"/>
    <lineage>
        <taxon>Bacteria</taxon>
        <taxon>Pseudomonadati</taxon>
        <taxon>Pseudomonadota</taxon>
        <taxon>Alphaproteobacteria</taxon>
        <taxon>Acetobacterales</taxon>
        <taxon>Acetobacteraceae</taxon>
        <taxon>Acetobacter</taxon>
    </lineage>
</organism>
<sequence length="45" mass="5257">MENIFNIVLFISLTFCRNPHVIWSSSGCVFFGLLERRGFFFIVKA</sequence>
<dbReference type="Proteomes" id="UP000004319">
    <property type="component" value="Unassembled WGS sequence"/>
</dbReference>
<evidence type="ECO:0000313" key="2">
    <source>
        <dbReference type="Proteomes" id="UP000004319"/>
    </source>
</evidence>